<evidence type="ECO:0000313" key="9">
    <source>
        <dbReference type="EMBL" id="CAD2192019.1"/>
    </source>
</evidence>
<comment type="caution">
    <text evidence="9">The sequence shown here is derived from an EMBL/GenBank/DDBJ whole genome shotgun (WGS) entry which is preliminary data.</text>
</comment>
<accession>A0A6V7WY86</accession>
<evidence type="ECO:0000259" key="8">
    <source>
        <dbReference type="PROSITE" id="PS51194"/>
    </source>
</evidence>
<dbReference type="SMART" id="SM00490">
    <property type="entry name" value="HELICc"/>
    <property type="match status" value="1"/>
</dbReference>
<evidence type="ECO:0000256" key="1">
    <source>
        <dbReference type="ARBA" id="ARBA00012552"/>
    </source>
</evidence>
<comment type="similarity">
    <text evidence="6">Belongs to the DEAD box helicase family.</text>
</comment>
<proteinExistence type="inferred from homology"/>
<keyword evidence="3 6" id="KW-0378">Hydrolase</keyword>
<keyword evidence="4 6" id="KW-0347">Helicase</keyword>
<keyword evidence="5 6" id="KW-0067">ATP-binding</keyword>
<dbReference type="PROSITE" id="PS51194">
    <property type="entry name" value="HELICASE_CTER"/>
    <property type="match status" value="1"/>
</dbReference>
<sequence>MYDRETQALVLAHTRESAVNIQKTILALGDYLNVQCHACVGGTNIHEDRRKLDYGQHIVTGTPGRVFDMIRRRNLRTRSIKLLVIDEADELLGNSFREQVYDIYRYLPPNAQVIFVCSKSTPDLDEMASRLMTVPVRIVIKSDINNCAQFYINANPKEWKPDILFDLVDLMGFATPIVFCKDRETVNMLKETTGDEANCFCLHSGLKRNERVEIIKKFRESDESPVLITTDIDFHGLNLPQFIMVINYDVPDELEIYIERMNRACGSSRSVVINLAEEKDMPFIQAIEKQYSIKMQEMPLKEDVKEEVNEEV</sequence>
<dbReference type="SMART" id="SM00487">
    <property type="entry name" value="DEXDc"/>
    <property type="match status" value="1"/>
</dbReference>
<evidence type="ECO:0000256" key="5">
    <source>
        <dbReference type="ARBA" id="ARBA00022840"/>
    </source>
</evidence>
<evidence type="ECO:0000256" key="4">
    <source>
        <dbReference type="ARBA" id="ARBA00022806"/>
    </source>
</evidence>
<dbReference type="GO" id="GO:0003724">
    <property type="term" value="F:RNA helicase activity"/>
    <property type="evidence" value="ECO:0007669"/>
    <property type="project" value="UniProtKB-EC"/>
</dbReference>
<gene>
    <name evidence="9" type="ORF">MENT_LOCUS44886</name>
</gene>
<evidence type="ECO:0000256" key="2">
    <source>
        <dbReference type="ARBA" id="ARBA00022741"/>
    </source>
</evidence>
<dbReference type="SUPFAM" id="SSF52540">
    <property type="entry name" value="P-loop containing nucleoside triphosphate hydrolases"/>
    <property type="match status" value="1"/>
</dbReference>
<reference evidence="9 10" key="1">
    <citation type="submission" date="2020-08" db="EMBL/GenBank/DDBJ databases">
        <authorList>
            <person name="Koutsovoulos G."/>
            <person name="Danchin GJ E."/>
        </authorList>
    </citation>
    <scope>NUCLEOTIDE SEQUENCE [LARGE SCALE GENOMIC DNA]</scope>
</reference>
<dbReference type="GO" id="GO:0016787">
    <property type="term" value="F:hydrolase activity"/>
    <property type="evidence" value="ECO:0007669"/>
    <property type="project" value="UniProtKB-KW"/>
</dbReference>
<keyword evidence="2 6" id="KW-0547">Nucleotide-binding</keyword>
<dbReference type="Proteomes" id="UP000580250">
    <property type="component" value="Unassembled WGS sequence"/>
</dbReference>
<dbReference type="EC" id="3.6.4.13" evidence="1"/>
<dbReference type="InterPro" id="IPR027417">
    <property type="entry name" value="P-loop_NTPase"/>
</dbReference>
<dbReference type="GO" id="GO:0003676">
    <property type="term" value="F:nucleic acid binding"/>
    <property type="evidence" value="ECO:0007669"/>
    <property type="project" value="InterPro"/>
</dbReference>
<feature type="domain" description="Helicase ATP-binding" evidence="7">
    <location>
        <begin position="1"/>
        <end position="138"/>
    </location>
</feature>
<dbReference type="GO" id="GO:0043186">
    <property type="term" value="C:P granule"/>
    <property type="evidence" value="ECO:0007669"/>
    <property type="project" value="UniProtKB-ARBA"/>
</dbReference>
<name>A0A6V7WY86_MELEN</name>
<evidence type="ECO:0000256" key="3">
    <source>
        <dbReference type="ARBA" id="ARBA00022801"/>
    </source>
</evidence>
<dbReference type="EMBL" id="CAJEWN010000916">
    <property type="protein sequence ID" value="CAD2192019.1"/>
    <property type="molecule type" value="Genomic_DNA"/>
</dbReference>
<evidence type="ECO:0000259" key="7">
    <source>
        <dbReference type="PROSITE" id="PS51192"/>
    </source>
</evidence>
<evidence type="ECO:0000256" key="6">
    <source>
        <dbReference type="RuleBase" id="RU000492"/>
    </source>
</evidence>
<feature type="domain" description="Helicase C-terminal" evidence="8">
    <location>
        <begin position="166"/>
        <end position="306"/>
    </location>
</feature>
<dbReference type="Pfam" id="PF00270">
    <property type="entry name" value="DEAD"/>
    <property type="match status" value="1"/>
</dbReference>
<organism evidence="9 10">
    <name type="scientific">Meloidogyne enterolobii</name>
    <name type="common">Root-knot nematode worm</name>
    <name type="synonym">Meloidogyne mayaguensis</name>
    <dbReference type="NCBI Taxonomy" id="390850"/>
    <lineage>
        <taxon>Eukaryota</taxon>
        <taxon>Metazoa</taxon>
        <taxon>Ecdysozoa</taxon>
        <taxon>Nematoda</taxon>
        <taxon>Chromadorea</taxon>
        <taxon>Rhabditida</taxon>
        <taxon>Tylenchina</taxon>
        <taxon>Tylenchomorpha</taxon>
        <taxon>Tylenchoidea</taxon>
        <taxon>Meloidogynidae</taxon>
        <taxon>Meloidogyninae</taxon>
        <taxon>Meloidogyne</taxon>
    </lineage>
</organism>
<evidence type="ECO:0000313" key="10">
    <source>
        <dbReference type="Proteomes" id="UP000580250"/>
    </source>
</evidence>
<dbReference type="InterPro" id="IPR014001">
    <property type="entry name" value="Helicase_ATP-bd"/>
</dbReference>
<dbReference type="Gene3D" id="3.40.50.300">
    <property type="entry name" value="P-loop containing nucleotide triphosphate hydrolases"/>
    <property type="match status" value="2"/>
</dbReference>
<dbReference type="PROSITE" id="PS51192">
    <property type="entry name" value="HELICASE_ATP_BIND_1"/>
    <property type="match status" value="1"/>
</dbReference>
<dbReference type="PROSITE" id="PS00039">
    <property type="entry name" value="DEAD_ATP_HELICASE"/>
    <property type="match status" value="1"/>
</dbReference>
<dbReference type="GO" id="GO:0005524">
    <property type="term" value="F:ATP binding"/>
    <property type="evidence" value="ECO:0007669"/>
    <property type="project" value="UniProtKB-KW"/>
</dbReference>
<dbReference type="InterPro" id="IPR001650">
    <property type="entry name" value="Helicase_C-like"/>
</dbReference>
<dbReference type="PANTHER" id="PTHR47958">
    <property type="entry name" value="ATP-DEPENDENT RNA HELICASE DBP3"/>
    <property type="match status" value="1"/>
</dbReference>
<dbReference type="Pfam" id="PF00271">
    <property type="entry name" value="Helicase_C"/>
    <property type="match status" value="1"/>
</dbReference>
<protein>
    <recommendedName>
        <fullName evidence="1">RNA helicase</fullName>
        <ecNumber evidence="1">3.6.4.13</ecNumber>
    </recommendedName>
</protein>
<dbReference type="InterPro" id="IPR000629">
    <property type="entry name" value="RNA-helicase_DEAD-box_CS"/>
</dbReference>
<dbReference type="InterPro" id="IPR011545">
    <property type="entry name" value="DEAD/DEAH_box_helicase_dom"/>
</dbReference>
<dbReference type="AlphaFoldDB" id="A0A6V7WY86"/>
<dbReference type="OrthoDB" id="10265785at2759"/>